<sequence length="130" mass="14134">MCVLVWSGHVWTEARRSQATMHSSLSTASASSRSSKTRPTFLMQVFQTAVVFLAPCWTAAVNSTPPPPNTMISGLWVTTRAGLAGTRDPSTGYIRRYYLLLNGHPAAQPPPPYTQQFPAPPCLKPTTSTN</sequence>
<dbReference type="Proteomes" id="UP001286313">
    <property type="component" value="Unassembled WGS sequence"/>
</dbReference>
<protein>
    <submittedName>
        <fullName evidence="2">Uncharacterized protein</fullName>
    </submittedName>
</protein>
<feature type="region of interest" description="Disordered" evidence="1">
    <location>
        <begin position="109"/>
        <end position="130"/>
    </location>
</feature>
<accession>A0AAE1FNJ0</accession>
<evidence type="ECO:0000256" key="1">
    <source>
        <dbReference type="SAM" id="MobiDB-lite"/>
    </source>
</evidence>
<evidence type="ECO:0000313" key="2">
    <source>
        <dbReference type="EMBL" id="KAK3877031.1"/>
    </source>
</evidence>
<dbReference type="AlphaFoldDB" id="A0AAE1FNJ0"/>
<proteinExistence type="predicted"/>
<reference evidence="2" key="1">
    <citation type="submission" date="2023-10" db="EMBL/GenBank/DDBJ databases">
        <title>Genome assemblies of two species of porcelain crab, Petrolisthes cinctipes and Petrolisthes manimaculis (Anomura: Porcellanidae).</title>
        <authorList>
            <person name="Angst P."/>
        </authorList>
    </citation>
    <scope>NUCLEOTIDE SEQUENCE</scope>
    <source>
        <strain evidence="2">PB745_01</strain>
        <tissue evidence="2">Gill</tissue>
    </source>
</reference>
<evidence type="ECO:0000313" key="3">
    <source>
        <dbReference type="Proteomes" id="UP001286313"/>
    </source>
</evidence>
<keyword evidence="3" id="KW-1185">Reference proteome</keyword>
<name>A0AAE1FNJ0_PETCI</name>
<feature type="compositionally biased region" description="Pro residues" evidence="1">
    <location>
        <begin position="109"/>
        <end position="123"/>
    </location>
</feature>
<dbReference type="EMBL" id="JAWQEG010001734">
    <property type="protein sequence ID" value="KAK3877031.1"/>
    <property type="molecule type" value="Genomic_DNA"/>
</dbReference>
<gene>
    <name evidence="2" type="ORF">Pcinc_018247</name>
</gene>
<organism evidence="2 3">
    <name type="scientific">Petrolisthes cinctipes</name>
    <name type="common">Flat porcelain crab</name>
    <dbReference type="NCBI Taxonomy" id="88211"/>
    <lineage>
        <taxon>Eukaryota</taxon>
        <taxon>Metazoa</taxon>
        <taxon>Ecdysozoa</taxon>
        <taxon>Arthropoda</taxon>
        <taxon>Crustacea</taxon>
        <taxon>Multicrustacea</taxon>
        <taxon>Malacostraca</taxon>
        <taxon>Eumalacostraca</taxon>
        <taxon>Eucarida</taxon>
        <taxon>Decapoda</taxon>
        <taxon>Pleocyemata</taxon>
        <taxon>Anomura</taxon>
        <taxon>Galatheoidea</taxon>
        <taxon>Porcellanidae</taxon>
        <taxon>Petrolisthes</taxon>
    </lineage>
</organism>
<comment type="caution">
    <text evidence="2">The sequence shown here is derived from an EMBL/GenBank/DDBJ whole genome shotgun (WGS) entry which is preliminary data.</text>
</comment>